<dbReference type="Pfam" id="PF18895">
    <property type="entry name" value="T4SS_pilin"/>
    <property type="match status" value="1"/>
</dbReference>
<dbReference type="AlphaFoldDB" id="A0A2H0UZX3"/>
<protein>
    <submittedName>
        <fullName evidence="2">Uncharacterized protein</fullName>
    </submittedName>
</protein>
<dbReference type="Proteomes" id="UP000228510">
    <property type="component" value="Unassembled WGS sequence"/>
</dbReference>
<name>A0A2H0UZX3_9BACT</name>
<dbReference type="EMBL" id="PFAT01000027">
    <property type="protein sequence ID" value="PIR92378.1"/>
    <property type="molecule type" value="Genomic_DNA"/>
</dbReference>
<organism evidence="2 3">
    <name type="scientific">Candidatus Falkowbacteria bacterium CG10_big_fil_rev_8_21_14_0_10_44_15</name>
    <dbReference type="NCBI Taxonomy" id="1974569"/>
    <lineage>
        <taxon>Bacteria</taxon>
        <taxon>Candidatus Falkowiibacteriota</taxon>
    </lineage>
</organism>
<proteinExistence type="predicted"/>
<accession>A0A2H0UZX3</accession>
<comment type="caution">
    <text evidence="2">The sequence shown here is derived from an EMBL/GenBank/DDBJ whole genome shotgun (WGS) entry which is preliminary data.</text>
</comment>
<dbReference type="InterPro" id="IPR043993">
    <property type="entry name" value="T4SS_pilin"/>
</dbReference>
<sequence>LGIIFLVLVLYAGFLWMTAAGNEDQVTKAKSILTTSIIGIVIIVAAYAIVTFVLDAILNVG</sequence>
<evidence type="ECO:0000256" key="1">
    <source>
        <dbReference type="SAM" id="Phobius"/>
    </source>
</evidence>
<feature type="non-terminal residue" evidence="2">
    <location>
        <position position="1"/>
    </location>
</feature>
<gene>
    <name evidence="2" type="ORF">COU01_01910</name>
</gene>
<keyword evidence="1" id="KW-0472">Membrane</keyword>
<feature type="transmembrane region" description="Helical" evidence="1">
    <location>
        <begin position="36"/>
        <end position="58"/>
    </location>
</feature>
<keyword evidence="1" id="KW-0812">Transmembrane</keyword>
<evidence type="ECO:0000313" key="3">
    <source>
        <dbReference type="Proteomes" id="UP000228510"/>
    </source>
</evidence>
<evidence type="ECO:0000313" key="2">
    <source>
        <dbReference type="EMBL" id="PIR92378.1"/>
    </source>
</evidence>
<reference evidence="3" key="1">
    <citation type="submission" date="2017-09" db="EMBL/GenBank/DDBJ databases">
        <title>Depth-based differentiation of microbial function through sediment-hosted aquifers and enrichment of novel symbionts in the deep terrestrial subsurface.</title>
        <authorList>
            <person name="Probst A.J."/>
            <person name="Ladd B."/>
            <person name="Jarett J.K."/>
            <person name="Geller-Mcgrath D.E."/>
            <person name="Sieber C.M.K."/>
            <person name="Emerson J.B."/>
            <person name="Anantharaman K."/>
            <person name="Thomas B.C."/>
            <person name="Malmstrom R."/>
            <person name="Stieglmeier M."/>
            <person name="Klingl A."/>
            <person name="Woyke T."/>
            <person name="Ryan C.M."/>
            <person name="Banfield J.F."/>
        </authorList>
    </citation>
    <scope>NUCLEOTIDE SEQUENCE [LARGE SCALE GENOMIC DNA]</scope>
</reference>
<keyword evidence="1" id="KW-1133">Transmembrane helix</keyword>